<dbReference type="Pfam" id="PF06342">
    <property type="entry name" value="DUF1057"/>
    <property type="match status" value="1"/>
</dbReference>
<name>A0AAE9JIM0_CAEBR</name>
<dbReference type="PANTHER" id="PTHR47533:SF1">
    <property type="entry name" value="AB HYDROLASE-1 DOMAIN-CONTAINING PROTEIN"/>
    <property type="match status" value="1"/>
</dbReference>
<protein>
    <submittedName>
        <fullName evidence="1">Uncharacterized protein</fullName>
    </submittedName>
</protein>
<organism evidence="1 2">
    <name type="scientific">Caenorhabditis briggsae</name>
    <dbReference type="NCBI Taxonomy" id="6238"/>
    <lineage>
        <taxon>Eukaryota</taxon>
        <taxon>Metazoa</taxon>
        <taxon>Ecdysozoa</taxon>
        <taxon>Nematoda</taxon>
        <taxon>Chromadorea</taxon>
        <taxon>Rhabditida</taxon>
        <taxon>Rhabditina</taxon>
        <taxon>Rhabditomorpha</taxon>
        <taxon>Rhabditoidea</taxon>
        <taxon>Rhabditidae</taxon>
        <taxon>Peloderinae</taxon>
        <taxon>Caenorhabditis</taxon>
    </lineage>
</organism>
<dbReference type="SUPFAM" id="SSF53474">
    <property type="entry name" value="alpha/beta-Hydrolases"/>
    <property type="match status" value="1"/>
</dbReference>
<accession>A0AAE9JIM0</accession>
<dbReference type="AlphaFoldDB" id="A0AAE9JIM0"/>
<dbReference type="InterPro" id="IPR010463">
    <property type="entry name" value="DUF1057"/>
</dbReference>
<evidence type="ECO:0000313" key="1">
    <source>
        <dbReference type="EMBL" id="UMM32532.1"/>
    </source>
</evidence>
<reference evidence="1 2" key="1">
    <citation type="submission" date="2022-04" db="EMBL/GenBank/DDBJ databases">
        <title>Chromosome-level reference genomes for two strains of Caenorhabditis briggsae: an improved platform for comparative genomics.</title>
        <authorList>
            <person name="Stevens L."/>
            <person name="Andersen E."/>
        </authorList>
    </citation>
    <scope>NUCLEOTIDE SEQUENCE [LARGE SCALE GENOMIC DNA]</scope>
    <source>
        <strain evidence="1">VX34</strain>
        <tissue evidence="1">Whole-organism</tissue>
    </source>
</reference>
<keyword evidence="2" id="KW-1185">Reference proteome</keyword>
<evidence type="ECO:0000313" key="2">
    <source>
        <dbReference type="Proteomes" id="UP000829354"/>
    </source>
</evidence>
<proteinExistence type="predicted"/>
<dbReference type="Gene3D" id="3.40.50.1820">
    <property type="entry name" value="alpha/beta hydrolase"/>
    <property type="match status" value="1"/>
</dbReference>
<gene>
    <name evidence="1" type="ORF">L5515_006285</name>
</gene>
<dbReference type="PANTHER" id="PTHR47533">
    <property type="entry name" value="PROTEIN CBG21859"/>
    <property type="match status" value="1"/>
</dbReference>
<dbReference type="EMBL" id="CP092624">
    <property type="protein sequence ID" value="UMM32532.1"/>
    <property type="molecule type" value="Genomic_DNA"/>
</dbReference>
<dbReference type="InterPro" id="IPR029058">
    <property type="entry name" value="AB_hydrolase_fold"/>
</dbReference>
<sequence>MDLIKIEKKLIKFQATDGREVELEAVYEDTIPSGSSLGTVVGFHGSPGSHKDFKYVRSKLDEMGIRFIGINYPGFGNTLGYENQGHTNPERQNYTNALLDALKVEGKIIFIGHSRGCENALQTAVGRPAHGLVLINPTGFRHHKGIRPVYRLEYLDWLYGILPTFMGNALIMGVYKAIGFRVKTGEEAICALRSAMSMSFENQIEYIEKLNEAETKKLIIFGGSDHLVEEEIVLEKLEKHDGLEHFRFEDSIPEEDKLKIMDSFSRKGASVFVAKDTHFQNKSQAVLVAEACGKMLEIAYFMLNEL</sequence>
<dbReference type="Proteomes" id="UP000829354">
    <property type="component" value="Chromosome V"/>
</dbReference>